<accession>A0ABR3LS97</accession>
<sequence>MKATVVFTSLSSRWQVLRGGLLKQLHNPPEPLMPELRVVRPDVRKTSSPPPLGFKRPPGMYCTSTPSHEGQKGFGQAAPYSYRCSGKRVDAHKGMNAAAPVGFKHHSYAIRAIVCN</sequence>
<dbReference type="EMBL" id="JAYMGO010000019">
    <property type="protein sequence ID" value="KAL1255767.1"/>
    <property type="molecule type" value="Genomic_DNA"/>
</dbReference>
<keyword evidence="2" id="KW-1185">Reference proteome</keyword>
<proteinExistence type="predicted"/>
<reference evidence="1 2" key="1">
    <citation type="submission" date="2023-09" db="EMBL/GenBank/DDBJ databases">
        <authorList>
            <person name="Wang M."/>
        </authorList>
    </citation>
    <scope>NUCLEOTIDE SEQUENCE [LARGE SCALE GENOMIC DNA]</scope>
    <source>
        <strain evidence="1">GT-2023</strain>
        <tissue evidence="1">Liver</tissue>
    </source>
</reference>
<gene>
    <name evidence="1" type="ORF">QQF64_013828</name>
</gene>
<evidence type="ECO:0000313" key="2">
    <source>
        <dbReference type="Proteomes" id="UP001558613"/>
    </source>
</evidence>
<protein>
    <submittedName>
        <fullName evidence="1">Uncharacterized protein</fullName>
    </submittedName>
</protein>
<organism evidence="1 2">
    <name type="scientific">Cirrhinus molitorella</name>
    <name type="common">mud carp</name>
    <dbReference type="NCBI Taxonomy" id="172907"/>
    <lineage>
        <taxon>Eukaryota</taxon>
        <taxon>Metazoa</taxon>
        <taxon>Chordata</taxon>
        <taxon>Craniata</taxon>
        <taxon>Vertebrata</taxon>
        <taxon>Euteleostomi</taxon>
        <taxon>Actinopterygii</taxon>
        <taxon>Neopterygii</taxon>
        <taxon>Teleostei</taxon>
        <taxon>Ostariophysi</taxon>
        <taxon>Cypriniformes</taxon>
        <taxon>Cyprinidae</taxon>
        <taxon>Labeoninae</taxon>
        <taxon>Labeonini</taxon>
        <taxon>Cirrhinus</taxon>
    </lineage>
</organism>
<evidence type="ECO:0000313" key="1">
    <source>
        <dbReference type="EMBL" id="KAL1255767.1"/>
    </source>
</evidence>
<comment type="caution">
    <text evidence="1">The sequence shown here is derived from an EMBL/GenBank/DDBJ whole genome shotgun (WGS) entry which is preliminary data.</text>
</comment>
<name>A0ABR3LS97_9TELE</name>
<dbReference type="Proteomes" id="UP001558613">
    <property type="component" value="Unassembled WGS sequence"/>
</dbReference>